<proteinExistence type="predicted"/>
<dbReference type="Pfam" id="PF18895">
    <property type="entry name" value="T4SS_pilin"/>
    <property type="match status" value="1"/>
</dbReference>
<protein>
    <submittedName>
        <fullName evidence="2">Uncharacterized protein</fullName>
    </submittedName>
</protein>
<accession>A0A1F6BVD4</accession>
<reference evidence="2 3" key="1">
    <citation type="journal article" date="2016" name="Nat. Commun.">
        <title>Thousands of microbial genomes shed light on interconnected biogeochemical processes in an aquifer system.</title>
        <authorList>
            <person name="Anantharaman K."/>
            <person name="Brown C.T."/>
            <person name="Hug L.A."/>
            <person name="Sharon I."/>
            <person name="Castelle C.J."/>
            <person name="Probst A.J."/>
            <person name="Thomas B.C."/>
            <person name="Singh A."/>
            <person name="Wilkins M.J."/>
            <person name="Karaoz U."/>
            <person name="Brodie E.L."/>
            <person name="Williams K.H."/>
            <person name="Hubbard S.S."/>
            <person name="Banfield J.F."/>
        </authorList>
    </citation>
    <scope>NUCLEOTIDE SEQUENCE [LARGE SCALE GENOMIC DNA]</scope>
</reference>
<feature type="transmembrane region" description="Helical" evidence="1">
    <location>
        <begin position="60"/>
        <end position="82"/>
    </location>
</feature>
<dbReference type="AlphaFoldDB" id="A0A1F6BVD4"/>
<sequence length="124" mass="13319">MFILCTTSICAVAQNLIYIINGILVPVIFAVAFIVFLYGIARAYIFSGGDPEKVKEGHRLLMWGLIAFVVMISIWGLVNVIANTFGLAGAFAPPTPSSVSPYGSTVQQGGVFGQQPTTYVERSQ</sequence>
<dbReference type="Proteomes" id="UP000179014">
    <property type="component" value="Unassembled WGS sequence"/>
</dbReference>
<keyword evidence="1" id="KW-0812">Transmembrane</keyword>
<dbReference type="EMBL" id="MFKN01000023">
    <property type="protein sequence ID" value="OGG40891.1"/>
    <property type="molecule type" value="Genomic_DNA"/>
</dbReference>
<comment type="caution">
    <text evidence="2">The sequence shown here is derived from an EMBL/GenBank/DDBJ whole genome shotgun (WGS) entry which is preliminary data.</text>
</comment>
<evidence type="ECO:0000256" key="1">
    <source>
        <dbReference type="SAM" id="Phobius"/>
    </source>
</evidence>
<name>A0A1F6BVD4_9BACT</name>
<feature type="transmembrane region" description="Helical" evidence="1">
    <location>
        <begin position="23"/>
        <end position="40"/>
    </location>
</feature>
<organism evidence="2 3">
    <name type="scientific">Candidatus Kaiserbacteria bacterium GWA2_50_9</name>
    <dbReference type="NCBI Taxonomy" id="1798474"/>
    <lineage>
        <taxon>Bacteria</taxon>
        <taxon>Candidatus Kaiseribacteriota</taxon>
    </lineage>
</organism>
<keyword evidence="1" id="KW-1133">Transmembrane helix</keyword>
<gene>
    <name evidence="2" type="ORF">A2118_00970</name>
</gene>
<dbReference type="STRING" id="1798474.A2118_00970"/>
<dbReference type="InterPro" id="IPR043993">
    <property type="entry name" value="T4SS_pilin"/>
</dbReference>
<evidence type="ECO:0000313" key="2">
    <source>
        <dbReference type="EMBL" id="OGG40891.1"/>
    </source>
</evidence>
<evidence type="ECO:0000313" key="3">
    <source>
        <dbReference type="Proteomes" id="UP000179014"/>
    </source>
</evidence>
<keyword evidence="1" id="KW-0472">Membrane</keyword>